<keyword evidence="18" id="KW-1185">Reference proteome</keyword>
<dbReference type="GO" id="GO:0004674">
    <property type="term" value="F:protein serine/threonine kinase activity"/>
    <property type="evidence" value="ECO:0007669"/>
    <property type="project" value="UniProtKB-KW"/>
</dbReference>
<dbReference type="InterPro" id="IPR011009">
    <property type="entry name" value="Kinase-like_dom_sf"/>
</dbReference>
<dbReference type="Gene3D" id="3.30.310.80">
    <property type="entry name" value="Kinase associated domain 1, KA1"/>
    <property type="match status" value="1"/>
</dbReference>
<evidence type="ECO:0000256" key="1">
    <source>
        <dbReference type="ARBA" id="ARBA00001936"/>
    </source>
</evidence>
<dbReference type="CDD" id="cd12195">
    <property type="entry name" value="CIPK_C"/>
    <property type="match status" value="1"/>
</dbReference>
<dbReference type="InterPro" id="IPR018451">
    <property type="entry name" value="NAF/FISL_domain"/>
</dbReference>
<keyword evidence="6 12" id="KW-0547">Nucleotide-binding</keyword>
<evidence type="ECO:0000259" key="16">
    <source>
        <dbReference type="PROSITE" id="PS50816"/>
    </source>
</evidence>
<evidence type="ECO:0000256" key="9">
    <source>
        <dbReference type="ARBA" id="ARBA00047899"/>
    </source>
</evidence>
<dbReference type="AlphaFoldDB" id="A0ABD3E3F9"/>
<dbReference type="PANTHER" id="PTHR43895:SF33">
    <property type="entry name" value="PROTEIN KINASE DOMAIN-CONTAINING PROTEIN"/>
    <property type="match status" value="1"/>
</dbReference>
<dbReference type="InterPro" id="IPR017441">
    <property type="entry name" value="Protein_kinase_ATP_BS"/>
</dbReference>
<evidence type="ECO:0000256" key="13">
    <source>
        <dbReference type="RuleBase" id="RU000304"/>
    </source>
</evidence>
<keyword evidence="5 17" id="KW-0808">Transferase</keyword>
<name>A0ABD3E3F9_9LAMI</name>
<dbReference type="SUPFAM" id="SSF56112">
    <property type="entry name" value="Protein kinase-like (PK-like)"/>
    <property type="match status" value="1"/>
</dbReference>
<evidence type="ECO:0000256" key="11">
    <source>
        <dbReference type="ARBA" id="ARBA00058225"/>
    </source>
</evidence>
<dbReference type="Pfam" id="PF00069">
    <property type="entry name" value="Pkinase"/>
    <property type="match status" value="1"/>
</dbReference>
<keyword evidence="7 17" id="KW-0418">Kinase</keyword>
<evidence type="ECO:0000259" key="15">
    <source>
        <dbReference type="PROSITE" id="PS50011"/>
    </source>
</evidence>
<evidence type="ECO:0000313" key="18">
    <source>
        <dbReference type="Proteomes" id="UP001632038"/>
    </source>
</evidence>
<evidence type="ECO:0000256" key="5">
    <source>
        <dbReference type="ARBA" id="ARBA00022679"/>
    </source>
</evidence>
<dbReference type="EMBL" id="JAVIJP010000007">
    <property type="protein sequence ID" value="KAL3649035.1"/>
    <property type="molecule type" value="Genomic_DNA"/>
</dbReference>
<feature type="domain" description="Protein kinase" evidence="15">
    <location>
        <begin position="30"/>
        <end position="288"/>
    </location>
</feature>
<evidence type="ECO:0000313" key="17">
    <source>
        <dbReference type="EMBL" id="KAL3649035.1"/>
    </source>
</evidence>
<dbReference type="InterPro" id="IPR004041">
    <property type="entry name" value="NAF_dom"/>
</dbReference>
<dbReference type="PANTHER" id="PTHR43895">
    <property type="entry name" value="CALCIUM/CALMODULIN-DEPENDENT PROTEIN KINASE KINASE-RELATED"/>
    <property type="match status" value="1"/>
</dbReference>
<evidence type="ECO:0000256" key="4">
    <source>
        <dbReference type="ARBA" id="ARBA00022527"/>
    </source>
</evidence>
<dbReference type="EC" id="2.7.11.1" evidence="3"/>
<organism evidence="17 18">
    <name type="scientific">Castilleja foliolosa</name>
    <dbReference type="NCBI Taxonomy" id="1961234"/>
    <lineage>
        <taxon>Eukaryota</taxon>
        <taxon>Viridiplantae</taxon>
        <taxon>Streptophyta</taxon>
        <taxon>Embryophyta</taxon>
        <taxon>Tracheophyta</taxon>
        <taxon>Spermatophyta</taxon>
        <taxon>Magnoliopsida</taxon>
        <taxon>eudicotyledons</taxon>
        <taxon>Gunneridae</taxon>
        <taxon>Pentapetalae</taxon>
        <taxon>asterids</taxon>
        <taxon>lamiids</taxon>
        <taxon>Lamiales</taxon>
        <taxon>Orobanchaceae</taxon>
        <taxon>Pedicularideae</taxon>
        <taxon>Castillejinae</taxon>
        <taxon>Castilleja</taxon>
    </lineage>
</organism>
<dbReference type="FunFam" id="3.30.200.20:FF:000042">
    <property type="entry name" value="Aurora kinase A"/>
    <property type="match status" value="1"/>
</dbReference>
<evidence type="ECO:0000256" key="3">
    <source>
        <dbReference type="ARBA" id="ARBA00012513"/>
    </source>
</evidence>
<dbReference type="Gene3D" id="3.30.200.20">
    <property type="entry name" value="Phosphorylase Kinase, domain 1"/>
    <property type="match status" value="1"/>
</dbReference>
<evidence type="ECO:0000256" key="8">
    <source>
        <dbReference type="ARBA" id="ARBA00022840"/>
    </source>
</evidence>
<comment type="cofactor">
    <cofactor evidence="1">
        <name>Mn(2+)</name>
        <dbReference type="ChEBI" id="CHEBI:29035"/>
    </cofactor>
</comment>
<dbReference type="PROSITE" id="PS00108">
    <property type="entry name" value="PROTEIN_KINASE_ST"/>
    <property type="match status" value="1"/>
</dbReference>
<evidence type="ECO:0000256" key="10">
    <source>
        <dbReference type="ARBA" id="ARBA00048679"/>
    </source>
</evidence>
<accession>A0ABD3E3F9</accession>
<dbReference type="Proteomes" id="UP001632038">
    <property type="component" value="Unassembled WGS sequence"/>
</dbReference>
<reference evidence="18" key="1">
    <citation type="journal article" date="2024" name="IScience">
        <title>Strigolactones Initiate the Formation of Haustorium-like Structures in Castilleja.</title>
        <authorList>
            <person name="Buerger M."/>
            <person name="Peterson D."/>
            <person name="Chory J."/>
        </authorList>
    </citation>
    <scope>NUCLEOTIDE SEQUENCE [LARGE SCALE GENOMIC DNA]</scope>
</reference>
<keyword evidence="4 13" id="KW-0723">Serine/threonine-protein kinase</keyword>
<proteinExistence type="inferred from homology"/>
<dbReference type="GO" id="GO:0005524">
    <property type="term" value="F:ATP binding"/>
    <property type="evidence" value="ECO:0007669"/>
    <property type="project" value="UniProtKB-UniRule"/>
</dbReference>
<sequence length="435" mass="49026">MGPTNPPTASPKIRRSPSAAGSGSIILDKYQLGRLLGRGSFAKVYLGRSLDHAEAADVAIKVIDKAATVDAAMEPHIIGEVSAMRRLHHHPNILKLHEVMATRSKIYLVMELAHGGELFAKLNRCRRFSETTARRYFQQVVSALRFCHQNGVFHRDIKPQNLLLDHNGLLKITDFGLSALSDQKRDDGLIYTACGTPAYSAPEIVIRKGYDGEKADAWSCGILLYVFLVGSLPFDDSNLSNMYRAMHRRSFEFPDWVSKSAKIVIYRLLDPNPITRLSLDDLIKLSWFKKSFSQENLRSLVEPEFLEFKHLPKVNAFDIISMSPGLNLSGLFEKEINSKEMRFLTRGMQELVEIEEKVAKAGAGLGYKLELGKSGGIKMVKGRVILVIQIWEVAVRIWLVELKLVDGVMEFGDLQWEELKNELDEIVLSWQKEVS</sequence>
<dbReference type="FunFam" id="1.10.510.10:FF:000571">
    <property type="entry name" value="Maternal embryonic leucine zipper kinase"/>
    <property type="match status" value="1"/>
</dbReference>
<dbReference type="InterPro" id="IPR000719">
    <property type="entry name" value="Prot_kinase_dom"/>
</dbReference>
<evidence type="ECO:0000256" key="2">
    <source>
        <dbReference type="ARBA" id="ARBA00006234"/>
    </source>
</evidence>
<dbReference type="InterPro" id="IPR008271">
    <property type="entry name" value="Ser/Thr_kinase_AS"/>
</dbReference>
<dbReference type="PROSITE" id="PS00107">
    <property type="entry name" value="PROTEIN_KINASE_ATP"/>
    <property type="match status" value="1"/>
</dbReference>
<dbReference type="Gene3D" id="1.10.510.10">
    <property type="entry name" value="Transferase(Phosphotransferase) domain 1"/>
    <property type="match status" value="1"/>
</dbReference>
<feature type="region of interest" description="Disordered" evidence="14">
    <location>
        <begin position="1"/>
        <end position="20"/>
    </location>
</feature>
<feature type="binding site" evidence="12">
    <location>
        <position position="61"/>
    </location>
    <ligand>
        <name>ATP</name>
        <dbReference type="ChEBI" id="CHEBI:30616"/>
    </ligand>
</feature>
<dbReference type="PROSITE" id="PS50816">
    <property type="entry name" value="NAF"/>
    <property type="match status" value="1"/>
</dbReference>
<evidence type="ECO:0000256" key="7">
    <source>
        <dbReference type="ARBA" id="ARBA00022777"/>
    </source>
</evidence>
<evidence type="ECO:0000256" key="6">
    <source>
        <dbReference type="ARBA" id="ARBA00022741"/>
    </source>
</evidence>
<comment type="caution">
    <text evidence="17">The sequence shown here is derived from an EMBL/GenBank/DDBJ whole genome shotgun (WGS) entry which is preliminary data.</text>
</comment>
<comment type="similarity">
    <text evidence="2">Belongs to the protein kinase superfamily. CAMK Ser/Thr protein kinase family. SNF1 subfamily.</text>
</comment>
<protein>
    <recommendedName>
        <fullName evidence="3">non-specific serine/threonine protein kinase</fullName>
        <ecNumber evidence="3">2.7.11.1</ecNumber>
    </recommendedName>
</protein>
<comment type="function">
    <text evidence="11">CIPK serine-threonine protein kinases interact with CBL proteins. Binding of a CBL protein to the regulatory NAF domain of CIPK protein lead to the activation of the kinase in a calcium-dependent manner.</text>
</comment>
<comment type="catalytic activity">
    <reaction evidence="9">
        <text>L-threonyl-[protein] + ATP = O-phospho-L-threonyl-[protein] + ADP + H(+)</text>
        <dbReference type="Rhea" id="RHEA:46608"/>
        <dbReference type="Rhea" id="RHEA-COMP:11060"/>
        <dbReference type="Rhea" id="RHEA-COMP:11605"/>
        <dbReference type="ChEBI" id="CHEBI:15378"/>
        <dbReference type="ChEBI" id="CHEBI:30013"/>
        <dbReference type="ChEBI" id="CHEBI:30616"/>
        <dbReference type="ChEBI" id="CHEBI:61977"/>
        <dbReference type="ChEBI" id="CHEBI:456216"/>
        <dbReference type="EC" id="2.7.11.1"/>
    </reaction>
</comment>
<dbReference type="Pfam" id="PF03822">
    <property type="entry name" value="NAF"/>
    <property type="match status" value="1"/>
</dbReference>
<gene>
    <name evidence="17" type="primary">CIPK7_1</name>
    <name evidence="17" type="ORF">CASFOL_005438</name>
</gene>
<evidence type="ECO:0000256" key="12">
    <source>
        <dbReference type="PROSITE-ProRule" id="PRU10141"/>
    </source>
</evidence>
<dbReference type="SMART" id="SM00220">
    <property type="entry name" value="S_TKc"/>
    <property type="match status" value="1"/>
</dbReference>
<keyword evidence="8 12" id="KW-0067">ATP-binding</keyword>
<comment type="catalytic activity">
    <reaction evidence="10">
        <text>L-seryl-[protein] + ATP = O-phospho-L-seryl-[protein] + ADP + H(+)</text>
        <dbReference type="Rhea" id="RHEA:17989"/>
        <dbReference type="Rhea" id="RHEA-COMP:9863"/>
        <dbReference type="Rhea" id="RHEA-COMP:11604"/>
        <dbReference type="ChEBI" id="CHEBI:15378"/>
        <dbReference type="ChEBI" id="CHEBI:29999"/>
        <dbReference type="ChEBI" id="CHEBI:30616"/>
        <dbReference type="ChEBI" id="CHEBI:83421"/>
        <dbReference type="ChEBI" id="CHEBI:456216"/>
        <dbReference type="EC" id="2.7.11.1"/>
    </reaction>
</comment>
<evidence type="ECO:0000256" key="14">
    <source>
        <dbReference type="SAM" id="MobiDB-lite"/>
    </source>
</evidence>
<dbReference type="PROSITE" id="PS50011">
    <property type="entry name" value="PROTEIN_KINASE_DOM"/>
    <property type="match status" value="1"/>
</dbReference>
<feature type="domain" description="NAF" evidence="16">
    <location>
        <begin position="309"/>
        <end position="333"/>
    </location>
</feature>